<sequence>MIQQTERRYGPDSTDRLTEATAPGPAGARAALESFYYALNSRDGAVLSQVWADNPLVQLNNPVGGILHGRQAVDELYARIFRGALRVRVTFSEVVEYLGERHAVFAGRELGSYGDGVPLAIRTTRYLRYDQGRWSQFHHHGSIDDPAALLAYQRAVSG</sequence>
<dbReference type="Proteomes" id="UP000517916">
    <property type="component" value="Unassembled WGS sequence"/>
</dbReference>
<dbReference type="SUPFAM" id="SSF54427">
    <property type="entry name" value="NTF2-like"/>
    <property type="match status" value="1"/>
</dbReference>
<evidence type="ECO:0000256" key="1">
    <source>
        <dbReference type="SAM" id="MobiDB-lite"/>
    </source>
</evidence>
<dbReference type="InterPro" id="IPR037401">
    <property type="entry name" value="SnoaL-like"/>
</dbReference>
<dbReference type="Gene3D" id="3.10.450.50">
    <property type="match status" value="1"/>
</dbReference>
<feature type="compositionally biased region" description="Basic and acidic residues" evidence="1">
    <location>
        <begin position="1"/>
        <end position="18"/>
    </location>
</feature>
<gene>
    <name evidence="3" type="ORF">BC739_008126</name>
</gene>
<organism evidence="3 4">
    <name type="scientific">Kutzneria viridogrisea</name>
    <dbReference type="NCBI Taxonomy" id="47990"/>
    <lineage>
        <taxon>Bacteria</taxon>
        <taxon>Bacillati</taxon>
        <taxon>Actinomycetota</taxon>
        <taxon>Actinomycetes</taxon>
        <taxon>Pseudonocardiales</taxon>
        <taxon>Pseudonocardiaceae</taxon>
        <taxon>Kutzneria</taxon>
    </lineage>
</organism>
<dbReference type="Pfam" id="PF13474">
    <property type="entry name" value="SnoaL_3"/>
    <property type="match status" value="1"/>
</dbReference>
<feature type="region of interest" description="Disordered" evidence="1">
    <location>
        <begin position="1"/>
        <end position="23"/>
    </location>
</feature>
<evidence type="ECO:0000313" key="4">
    <source>
        <dbReference type="Proteomes" id="UP000517916"/>
    </source>
</evidence>
<name>A0ABR6BWC8_9PSEU</name>
<evidence type="ECO:0000313" key="3">
    <source>
        <dbReference type="EMBL" id="MBA8930879.1"/>
    </source>
</evidence>
<dbReference type="RefSeq" id="WP_182840118.1">
    <property type="nucleotide sequence ID" value="NZ_BAAABQ010000018.1"/>
</dbReference>
<comment type="caution">
    <text evidence="3">The sequence shown here is derived from an EMBL/GenBank/DDBJ whole genome shotgun (WGS) entry which is preliminary data.</text>
</comment>
<protein>
    <recommendedName>
        <fullName evidence="2">SnoaL-like domain-containing protein</fullName>
    </recommendedName>
</protein>
<proteinExistence type="predicted"/>
<feature type="domain" description="SnoaL-like" evidence="2">
    <location>
        <begin position="29"/>
        <end position="143"/>
    </location>
</feature>
<keyword evidence="4" id="KW-1185">Reference proteome</keyword>
<accession>A0ABR6BWC8</accession>
<reference evidence="3 4" key="1">
    <citation type="submission" date="2020-08" db="EMBL/GenBank/DDBJ databases">
        <title>Genomic Encyclopedia of Archaeal and Bacterial Type Strains, Phase II (KMG-II): from individual species to whole genera.</title>
        <authorList>
            <person name="Goeker M."/>
        </authorList>
    </citation>
    <scope>NUCLEOTIDE SEQUENCE [LARGE SCALE GENOMIC DNA]</scope>
    <source>
        <strain evidence="3 4">DSM 43850</strain>
    </source>
</reference>
<dbReference type="InterPro" id="IPR032710">
    <property type="entry name" value="NTF2-like_dom_sf"/>
</dbReference>
<dbReference type="EMBL" id="JACJID010000007">
    <property type="protein sequence ID" value="MBA8930879.1"/>
    <property type="molecule type" value="Genomic_DNA"/>
</dbReference>
<evidence type="ECO:0000259" key="2">
    <source>
        <dbReference type="Pfam" id="PF13474"/>
    </source>
</evidence>